<dbReference type="GeneID" id="107221563"/>
<dbReference type="PANTHER" id="PTHR10983">
    <property type="entry name" value="1-ACYLGLYCEROL-3-PHOSPHATE ACYLTRANSFERASE-RELATED"/>
    <property type="match status" value="1"/>
</dbReference>
<sequence length="363" mass="41744">MRALLRGALYCALWYGSIVAGFLFIACPLLPVLLLSPIRFRKCADLLFSCWELYPTGLLELFGVKILVSGDHISPYESAILVMNHRTRVDWNFLWAAMYQACMPEVAAHKLKFILKDPIRHIPGPGWVMQMNGFLYITRHWEEDRGRLSNSLDYLVALGRRCQLLIFPEGTDLTPNSKEKSDNYAAKHGLPKYQYTLHPKTTGFSYLARHLHQAQYLDAVYDLTIAYPDYVPQSEVDLVRGKLPKEVHFHVKRIPATDVPTDDLMLRQWLEKRWHQKETTLQEFSKGKAFPGKVWPMASSLPLRAAIGFWSLLTGATVLLLVISPLFQLWALVHSALFVALSLFSTGFNQIEMGWYWRWKTQS</sequence>
<keyword evidence="4" id="KW-1133">Transmembrane helix</keyword>
<keyword evidence="2" id="KW-0808">Transferase</keyword>
<gene>
    <name evidence="7 8" type="primary">LOC107221563</name>
</gene>
<organism evidence="6 8">
    <name type="scientific">Neodiprion lecontei</name>
    <name type="common">Redheaded pine sawfly</name>
    <dbReference type="NCBI Taxonomy" id="441921"/>
    <lineage>
        <taxon>Eukaryota</taxon>
        <taxon>Metazoa</taxon>
        <taxon>Ecdysozoa</taxon>
        <taxon>Arthropoda</taxon>
        <taxon>Hexapoda</taxon>
        <taxon>Insecta</taxon>
        <taxon>Pterygota</taxon>
        <taxon>Neoptera</taxon>
        <taxon>Endopterygota</taxon>
        <taxon>Hymenoptera</taxon>
        <taxon>Tenthredinoidea</taxon>
        <taxon>Diprionidae</taxon>
        <taxon>Diprioninae</taxon>
        <taxon>Neodiprion</taxon>
    </lineage>
</organism>
<dbReference type="InterPro" id="IPR032098">
    <property type="entry name" value="Acyltransf_C"/>
</dbReference>
<dbReference type="InterPro" id="IPR002123">
    <property type="entry name" value="Plipid/glycerol_acylTrfase"/>
</dbReference>
<dbReference type="RefSeq" id="XP_015516081.1">
    <property type="nucleotide sequence ID" value="XM_015660595.1"/>
</dbReference>
<evidence type="ECO:0000256" key="2">
    <source>
        <dbReference type="ARBA" id="ARBA00022679"/>
    </source>
</evidence>
<dbReference type="GO" id="GO:0016746">
    <property type="term" value="F:acyltransferase activity"/>
    <property type="evidence" value="ECO:0007669"/>
    <property type="project" value="UniProtKB-KW"/>
</dbReference>
<dbReference type="GO" id="GO:0005783">
    <property type="term" value="C:endoplasmic reticulum"/>
    <property type="evidence" value="ECO:0007669"/>
    <property type="project" value="TreeGrafter"/>
</dbReference>
<dbReference type="RefSeq" id="XP_015516082.1">
    <property type="nucleotide sequence ID" value="XM_015660596.1"/>
</dbReference>
<evidence type="ECO:0000313" key="6">
    <source>
        <dbReference type="Proteomes" id="UP000829291"/>
    </source>
</evidence>
<keyword evidence="3" id="KW-0012">Acyltransferase</keyword>
<dbReference type="GO" id="GO:0036149">
    <property type="term" value="P:phosphatidylinositol acyl-chain remodeling"/>
    <property type="evidence" value="ECO:0007669"/>
    <property type="project" value="TreeGrafter"/>
</dbReference>
<feature type="transmembrane region" description="Helical" evidence="4">
    <location>
        <begin position="329"/>
        <end position="348"/>
    </location>
</feature>
<dbReference type="PANTHER" id="PTHR10983:SF16">
    <property type="entry name" value="LYSOCARDIOLIPIN ACYLTRANSFERASE 1"/>
    <property type="match status" value="1"/>
</dbReference>
<dbReference type="SMART" id="SM00563">
    <property type="entry name" value="PlsC"/>
    <property type="match status" value="1"/>
</dbReference>
<evidence type="ECO:0000259" key="5">
    <source>
        <dbReference type="SMART" id="SM00563"/>
    </source>
</evidence>
<dbReference type="AlphaFoldDB" id="A0A6J0BPA2"/>
<keyword evidence="4" id="KW-0472">Membrane</keyword>
<dbReference type="Pfam" id="PF16076">
    <property type="entry name" value="Acyltransf_C"/>
    <property type="match status" value="1"/>
</dbReference>
<keyword evidence="4" id="KW-0812">Transmembrane</keyword>
<dbReference type="PROSITE" id="PS51257">
    <property type="entry name" value="PROKAR_LIPOPROTEIN"/>
    <property type="match status" value="1"/>
</dbReference>
<evidence type="ECO:0000256" key="4">
    <source>
        <dbReference type="SAM" id="Phobius"/>
    </source>
</evidence>
<reference evidence="7 8" key="1">
    <citation type="submission" date="2025-04" db="UniProtKB">
        <authorList>
            <consortium name="RefSeq"/>
        </authorList>
    </citation>
    <scope>IDENTIFICATION</scope>
    <source>
        <tissue evidence="7 8">Whole body</tissue>
    </source>
</reference>
<dbReference type="CDD" id="cd07990">
    <property type="entry name" value="LPLAT_LCLAT1-like"/>
    <property type="match status" value="1"/>
</dbReference>
<evidence type="ECO:0000256" key="1">
    <source>
        <dbReference type="ARBA" id="ARBA00008655"/>
    </source>
</evidence>
<accession>A0A6J0BPA2</accession>
<evidence type="ECO:0000256" key="3">
    <source>
        <dbReference type="ARBA" id="ARBA00023315"/>
    </source>
</evidence>
<feature type="transmembrane region" description="Helical" evidence="4">
    <location>
        <begin position="303"/>
        <end position="323"/>
    </location>
</feature>
<dbReference type="OrthoDB" id="186786at2759"/>
<dbReference type="SUPFAM" id="SSF69593">
    <property type="entry name" value="Glycerol-3-phosphate (1)-acyltransferase"/>
    <property type="match status" value="1"/>
</dbReference>
<proteinExistence type="inferred from homology"/>
<evidence type="ECO:0000313" key="7">
    <source>
        <dbReference type="RefSeq" id="XP_015516081.1"/>
    </source>
</evidence>
<feature type="transmembrane region" description="Helical" evidence="4">
    <location>
        <begin position="12"/>
        <end position="35"/>
    </location>
</feature>
<evidence type="ECO:0000313" key="8">
    <source>
        <dbReference type="RefSeq" id="XP_015516082.1"/>
    </source>
</evidence>
<dbReference type="KEGG" id="nlo:107221563"/>
<keyword evidence="6" id="KW-1185">Reference proteome</keyword>
<protein>
    <submittedName>
        <fullName evidence="7 8">Lysocardiolipin acyltransferase 1-like</fullName>
    </submittedName>
</protein>
<dbReference type="Pfam" id="PF01553">
    <property type="entry name" value="Acyltransferase"/>
    <property type="match status" value="1"/>
</dbReference>
<name>A0A6J0BPA2_NEOLC</name>
<dbReference type="Proteomes" id="UP000829291">
    <property type="component" value="Chromosome 4"/>
</dbReference>
<comment type="similarity">
    <text evidence="1">Belongs to the 1-acyl-sn-glycerol-3-phosphate acyltransferase family.</text>
</comment>
<feature type="domain" description="Phospholipid/glycerol acyltransferase" evidence="5">
    <location>
        <begin position="79"/>
        <end position="205"/>
    </location>
</feature>